<dbReference type="SFLD" id="SFLDG01129">
    <property type="entry name" value="C1.5:_HAD__Beta-PGM__Phosphata"/>
    <property type="match status" value="1"/>
</dbReference>
<dbReference type="NCBIfam" id="TIGR01993">
    <property type="entry name" value="Pyr-5-nucltdase"/>
    <property type="match status" value="1"/>
</dbReference>
<name>A0AAW1QE32_9CHLO</name>
<comment type="caution">
    <text evidence="1">The sequence shown here is derived from an EMBL/GenBank/DDBJ whole genome shotgun (WGS) entry which is preliminary data.</text>
</comment>
<dbReference type="InterPro" id="IPR036412">
    <property type="entry name" value="HAD-like_sf"/>
</dbReference>
<dbReference type="InterPro" id="IPR010237">
    <property type="entry name" value="Pyr-5-nucltdase"/>
</dbReference>
<evidence type="ECO:0000313" key="1">
    <source>
        <dbReference type="EMBL" id="KAK9819658.1"/>
    </source>
</evidence>
<dbReference type="SUPFAM" id="SSF56784">
    <property type="entry name" value="HAD-like"/>
    <property type="match status" value="1"/>
</dbReference>
<keyword evidence="2" id="KW-1185">Reference proteome</keyword>
<dbReference type="InterPro" id="IPR006439">
    <property type="entry name" value="HAD-SF_hydro_IA"/>
</dbReference>
<proteinExistence type="predicted"/>
<accession>A0AAW1QE32</accession>
<dbReference type="Proteomes" id="UP001489004">
    <property type="component" value="Unassembled WGS sequence"/>
</dbReference>
<protein>
    <recommendedName>
        <fullName evidence="3">Pyrimidine 5-nucleotidase</fullName>
    </recommendedName>
</protein>
<dbReference type="SFLD" id="SFLDS00003">
    <property type="entry name" value="Haloacid_Dehalogenase"/>
    <property type="match status" value="1"/>
</dbReference>
<dbReference type="NCBIfam" id="TIGR01509">
    <property type="entry name" value="HAD-SF-IA-v3"/>
    <property type="match status" value="1"/>
</dbReference>
<reference evidence="1 2" key="1">
    <citation type="journal article" date="2024" name="Nat. Commun.">
        <title>Phylogenomics reveals the evolutionary origins of lichenization in chlorophyte algae.</title>
        <authorList>
            <person name="Puginier C."/>
            <person name="Libourel C."/>
            <person name="Otte J."/>
            <person name="Skaloud P."/>
            <person name="Haon M."/>
            <person name="Grisel S."/>
            <person name="Petersen M."/>
            <person name="Berrin J.G."/>
            <person name="Delaux P.M."/>
            <person name="Dal Grande F."/>
            <person name="Keller J."/>
        </authorList>
    </citation>
    <scope>NUCLEOTIDE SEQUENCE [LARGE SCALE GENOMIC DNA]</scope>
    <source>
        <strain evidence="1 2">SAG 2043</strain>
    </source>
</reference>
<dbReference type="AlphaFoldDB" id="A0AAW1QE32"/>
<dbReference type="Pfam" id="PF00702">
    <property type="entry name" value="Hydrolase"/>
    <property type="match status" value="1"/>
</dbReference>
<dbReference type="SFLD" id="SFLDG01132">
    <property type="entry name" value="C1.5.3:_5'-Nucleotidase_Like"/>
    <property type="match status" value="1"/>
</dbReference>
<dbReference type="PANTHER" id="PTHR12725:SF117">
    <property type="entry name" value="HALOACID DEHALOGENASE-LIKE HYDROLASE"/>
    <property type="match status" value="1"/>
</dbReference>
<dbReference type="PANTHER" id="PTHR12725">
    <property type="entry name" value="HALOACID DEHALOGENASE-LIKE HYDROLASE"/>
    <property type="match status" value="1"/>
</dbReference>
<dbReference type="InterPro" id="IPR023214">
    <property type="entry name" value="HAD_sf"/>
</dbReference>
<gene>
    <name evidence="1" type="ORF">WJX72_000858</name>
</gene>
<dbReference type="Gene3D" id="3.40.50.1000">
    <property type="entry name" value="HAD superfamily/HAD-like"/>
    <property type="match status" value="1"/>
</dbReference>
<evidence type="ECO:0008006" key="3">
    <source>
        <dbReference type="Google" id="ProtNLM"/>
    </source>
</evidence>
<dbReference type="Gene3D" id="1.10.150.450">
    <property type="match status" value="1"/>
</dbReference>
<evidence type="ECO:0000313" key="2">
    <source>
        <dbReference type="Proteomes" id="UP001489004"/>
    </source>
</evidence>
<dbReference type="EMBL" id="JALJOR010000003">
    <property type="protein sequence ID" value="KAK9819658.1"/>
    <property type="molecule type" value="Genomic_DNA"/>
</dbReference>
<sequence length="225" mass="25652">MYDVLLFDLDGTLYPIANGYEAHVRSNLFDYMHQKLGVPRDQAEEVWRPLFRKHNQSLKGLRDGGYTIDAEEYWAFIRAGQERFLTRDDEVRRFLQSLPQPKWVITNCDEKHAKIAVEALGLQDCFQGVLGASFMGDSCKPARVVFEQVLKHLQADPQRTVMFEDSLKNLRMAKQLGMTTVLIAGPTLHEEAASASRSDVGEVVDVVVESPTEICLRDRLPQLWL</sequence>
<organism evidence="1 2">
    <name type="scientific">[Myrmecia] bisecta</name>
    <dbReference type="NCBI Taxonomy" id="41462"/>
    <lineage>
        <taxon>Eukaryota</taxon>
        <taxon>Viridiplantae</taxon>
        <taxon>Chlorophyta</taxon>
        <taxon>core chlorophytes</taxon>
        <taxon>Trebouxiophyceae</taxon>
        <taxon>Trebouxiales</taxon>
        <taxon>Trebouxiaceae</taxon>
        <taxon>Myrmecia</taxon>
    </lineage>
</organism>